<reference evidence="9 10" key="1">
    <citation type="submission" date="2016-11" db="EMBL/GenBank/DDBJ databases">
        <title>The macronuclear genome of Stentor coeruleus: a giant cell with tiny introns.</title>
        <authorList>
            <person name="Slabodnick M."/>
            <person name="Ruby J.G."/>
            <person name="Reiff S.B."/>
            <person name="Swart E.C."/>
            <person name="Gosai S."/>
            <person name="Prabakaran S."/>
            <person name="Witkowska E."/>
            <person name="Larue G.E."/>
            <person name="Fisher S."/>
            <person name="Freeman R.M."/>
            <person name="Gunawardena J."/>
            <person name="Chu W."/>
            <person name="Stover N.A."/>
            <person name="Gregory B.D."/>
            <person name="Nowacki M."/>
            <person name="Derisi J."/>
            <person name="Roy S.W."/>
            <person name="Marshall W.F."/>
            <person name="Sood P."/>
        </authorList>
    </citation>
    <scope>NUCLEOTIDE SEQUENCE [LARGE SCALE GENOMIC DNA]</scope>
    <source>
        <strain evidence="9">WM001</strain>
    </source>
</reference>
<dbReference type="Pfam" id="PF00108">
    <property type="entry name" value="Thiolase_N"/>
    <property type="match status" value="1"/>
</dbReference>
<name>A0A1R2CDN3_9CILI</name>
<evidence type="ECO:0000256" key="3">
    <source>
        <dbReference type="ARBA" id="ARBA00022723"/>
    </source>
</evidence>
<dbReference type="GO" id="GO:0046872">
    <property type="term" value="F:metal ion binding"/>
    <property type="evidence" value="ECO:0007669"/>
    <property type="project" value="UniProtKB-KW"/>
</dbReference>
<comment type="caution">
    <text evidence="9">The sequence shown here is derived from an EMBL/GenBank/DDBJ whole genome shotgun (WGS) entry which is preliminary data.</text>
</comment>
<evidence type="ECO:0000256" key="6">
    <source>
        <dbReference type="RuleBase" id="RU003557"/>
    </source>
</evidence>
<comment type="similarity">
    <text evidence="1 6">Belongs to the thiolase-like superfamily. Thiolase family.</text>
</comment>
<dbReference type="NCBIfam" id="TIGR01930">
    <property type="entry name" value="AcCoA-C-Actrans"/>
    <property type="match status" value="1"/>
</dbReference>
<dbReference type="PROSITE" id="PS00098">
    <property type="entry name" value="THIOLASE_1"/>
    <property type="match status" value="1"/>
</dbReference>
<dbReference type="InterPro" id="IPR020615">
    <property type="entry name" value="Thiolase_acyl_enz_int_AS"/>
</dbReference>
<dbReference type="Pfam" id="PF02803">
    <property type="entry name" value="Thiolase_C"/>
    <property type="match status" value="1"/>
</dbReference>
<dbReference type="PIRSF" id="PIRSF000429">
    <property type="entry name" value="Ac-CoA_Ac_transf"/>
    <property type="match status" value="1"/>
</dbReference>
<dbReference type="InterPro" id="IPR020617">
    <property type="entry name" value="Thiolase_C"/>
</dbReference>
<proteinExistence type="inferred from homology"/>
<evidence type="ECO:0000256" key="5">
    <source>
        <dbReference type="ARBA" id="ARBA00023315"/>
    </source>
</evidence>
<protein>
    <recommendedName>
        <fullName evidence="11">Thiolase N-terminal domain-containing protein</fullName>
    </recommendedName>
</protein>
<dbReference type="InterPro" id="IPR020616">
    <property type="entry name" value="Thiolase_N"/>
</dbReference>
<dbReference type="InterPro" id="IPR016039">
    <property type="entry name" value="Thiolase-like"/>
</dbReference>
<dbReference type="Proteomes" id="UP000187209">
    <property type="component" value="Unassembled WGS sequence"/>
</dbReference>
<dbReference type="SUPFAM" id="SSF53901">
    <property type="entry name" value="Thiolase-like"/>
    <property type="match status" value="2"/>
</dbReference>
<dbReference type="CDD" id="cd00751">
    <property type="entry name" value="thiolase"/>
    <property type="match status" value="1"/>
</dbReference>
<keyword evidence="3" id="KW-0479">Metal-binding</keyword>
<accession>A0A1R2CDN3</accession>
<dbReference type="EMBL" id="MPUH01000187">
    <property type="protein sequence ID" value="OMJ87076.1"/>
    <property type="molecule type" value="Genomic_DNA"/>
</dbReference>
<evidence type="ECO:0008006" key="11">
    <source>
        <dbReference type="Google" id="ProtNLM"/>
    </source>
</evidence>
<organism evidence="9 10">
    <name type="scientific">Stentor coeruleus</name>
    <dbReference type="NCBI Taxonomy" id="5963"/>
    <lineage>
        <taxon>Eukaryota</taxon>
        <taxon>Sar</taxon>
        <taxon>Alveolata</taxon>
        <taxon>Ciliophora</taxon>
        <taxon>Postciliodesmatophora</taxon>
        <taxon>Heterotrichea</taxon>
        <taxon>Heterotrichida</taxon>
        <taxon>Stentoridae</taxon>
        <taxon>Stentor</taxon>
    </lineage>
</organism>
<dbReference type="PANTHER" id="PTHR18919:SF156">
    <property type="entry name" value="ACETYL-COA ACETYLTRANSFERASE, MITOCHONDRIAL"/>
    <property type="match status" value="1"/>
</dbReference>
<keyword evidence="5 6" id="KW-0012">Acyltransferase</keyword>
<dbReference type="GO" id="GO:0006635">
    <property type="term" value="P:fatty acid beta-oxidation"/>
    <property type="evidence" value="ECO:0007669"/>
    <property type="project" value="TreeGrafter"/>
</dbReference>
<keyword evidence="10" id="KW-1185">Reference proteome</keyword>
<dbReference type="PANTHER" id="PTHR18919">
    <property type="entry name" value="ACETYL-COA C-ACYLTRANSFERASE"/>
    <property type="match status" value="1"/>
</dbReference>
<evidence type="ECO:0000259" key="7">
    <source>
        <dbReference type="Pfam" id="PF00108"/>
    </source>
</evidence>
<evidence type="ECO:0000256" key="4">
    <source>
        <dbReference type="ARBA" id="ARBA00022958"/>
    </source>
</evidence>
<dbReference type="Gene3D" id="3.40.47.10">
    <property type="match status" value="1"/>
</dbReference>
<keyword evidence="4" id="KW-0630">Potassium</keyword>
<dbReference type="InterPro" id="IPR002155">
    <property type="entry name" value="Thiolase"/>
</dbReference>
<dbReference type="OrthoDB" id="5404651at2759"/>
<feature type="domain" description="Thiolase C-terminal" evidence="8">
    <location>
        <begin position="264"/>
        <end position="382"/>
    </location>
</feature>
<sequence>MLSRRLLRHYLQDVCIVGYGRSATGQYGGVFKGISNVNLASQVCAGTLSKFSIPKDLIETSYTGIYLFSEIGPSPTKQVAAKIGLPPGLNCTYVNKLCASGFKAVLLGIIDVMAKQSKLVLTGGMEHMTEALYHLSKEEQRKKVVTTFKCLIEGKLLAEIADDFARREGFTREQQDNFALESLERATYAKTNKLIKDEIIPVTIDGNVIDEDELKDYRDVCKSIRSLVKGGSVTSINTAPFGDGACYIVLCTREEAKNLGLKVYGSIISIGEHENASKDFITSHHTAMEKALTKGKLTLNDIDLFEIAETFALVPLVSIRDLKLDSKKVNIYGGDLAYAHPPGTTGVKMIISLLQALKNEKKEIGMIAMPGACGGGSALIIRRE</sequence>
<evidence type="ECO:0000259" key="8">
    <source>
        <dbReference type="Pfam" id="PF02803"/>
    </source>
</evidence>
<dbReference type="GO" id="GO:0005739">
    <property type="term" value="C:mitochondrion"/>
    <property type="evidence" value="ECO:0007669"/>
    <property type="project" value="TreeGrafter"/>
</dbReference>
<evidence type="ECO:0000313" key="10">
    <source>
        <dbReference type="Proteomes" id="UP000187209"/>
    </source>
</evidence>
<evidence type="ECO:0000256" key="2">
    <source>
        <dbReference type="ARBA" id="ARBA00022679"/>
    </source>
</evidence>
<evidence type="ECO:0000256" key="1">
    <source>
        <dbReference type="ARBA" id="ARBA00010982"/>
    </source>
</evidence>
<keyword evidence="2 6" id="KW-0808">Transferase</keyword>
<gene>
    <name evidence="9" type="ORF">SteCoe_11321</name>
</gene>
<dbReference type="AlphaFoldDB" id="A0A1R2CDN3"/>
<feature type="domain" description="Thiolase N-terminal" evidence="7">
    <location>
        <begin position="14"/>
        <end position="253"/>
    </location>
</feature>
<evidence type="ECO:0000313" key="9">
    <source>
        <dbReference type="EMBL" id="OMJ87076.1"/>
    </source>
</evidence>
<dbReference type="GO" id="GO:0003985">
    <property type="term" value="F:acetyl-CoA C-acetyltransferase activity"/>
    <property type="evidence" value="ECO:0007669"/>
    <property type="project" value="TreeGrafter"/>
</dbReference>